<evidence type="ECO:0000313" key="2">
    <source>
        <dbReference type="EMBL" id="PFG17441.1"/>
    </source>
</evidence>
<sequence>MGLTGLIFGAIAAIWLVFLVPYFLRQRGEDLEAEESEVPFGSAVTIVTTGASLAEADPGLAEVSTPLTRRAQLRELTQIDARAAQRRRRVLLVLLLGQLVVATLVLLQLLQWWTVLIPAALVIAFLVVARFSVRAMRADLARRAEAIRECPSEDTIAISLSPADVATHAHAVELTGPIVPVGSLWEPIPITRPTYVSKPLPARTVRTVDLSAPIVPPALPVTADPITAPAAEEPAAQEDVG</sequence>
<feature type="transmembrane region" description="Helical" evidence="1">
    <location>
        <begin position="90"/>
        <end position="109"/>
    </location>
</feature>
<evidence type="ECO:0000256" key="1">
    <source>
        <dbReference type="SAM" id="Phobius"/>
    </source>
</evidence>
<name>A0A2A9CTF7_9ACTN</name>
<feature type="transmembrane region" description="Helical" evidence="1">
    <location>
        <begin position="115"/>
        <end position="133"/>
    </location>
</feature>
<keyword evidence="1" id="KW-1133">Transmembrane helix</keyword>
<dbReference type="RefSeq" id="WP_098460869.1">
    <property type="nucleotide sequence ID" value="NZ_PDJC01000001.1"/>
</dbReference>
<comment type="caution">
    <text evidence="2">The sequence shown here is derived from an EMBL/GenBank/DDBJ whole genome shotgun (WGS) entry which is preliminary data.</text>
</comment>
<protein>
    <submittedName>
        <fullName evidence="2">Uncharacterized protein</fullName>
    </submittedName>
</protein>
<dbReference type="EMBL" id="PDJC01000001">
    <property type="protein sequence ID" value="PFG17441.1"/>
    <property type="molecule type" value="Genomic_DNA"/>
</dbReference>
<keyword evidence="1" id="KW-0472">Membrane</keyword>
<proteinExistence type="predicted"/>
<keyword evidence="3" id="KW-1185">Reference proteome</keyword>
<evidence type="ECO:0000313" key="3">
    <source>
        <dbReference type="Proteomes" id="UP000226079"/>
    </source>
</evidence>
<organism evidence="2 3">
    <name type="scientific">Propionicimonas paludicola</name>
    <dbReference type="NCBI Taxonomy" id="185243"/>
    <lineage>
        <taxon>Bacteria</taxon>
        <taxon>Bacillati</taxon>
        <taxon>Actinomycetota</taxon>
        <taxon>Actinomycetes</taxon>
        <taxon>Propionibacteriales</taxon>
        <taxon>Nocardioidaceae</taxon>
        <taxon>Propionicimonas</taxon>
    </lineage>
</organism>
<dbReference type="OrthoDB" id="3218604at2"/>
<gene>
    <name evidence="2" type="ORF">ATK74_2011</name>
</gene>
<dbReference type="AlphaFoldDB" id="A0A2A9CTF7"/>
<feature type="transmembrane region" description="Helical" evidence="1">
    <location>
        <begin position="6"/>
        <end position="24"/>
    </location>
</feature>
<dbReference type="Proteomes" id="UP000226079">
    <property type="component" value="Unassembled WGS sequence"/>
</dbReference>
<accession>A0A2A9CTF7</accession>
<reference evidence="2 3" key="1">
    <citation type="submission" date="2017-10" db="EMBL/GenBank/DDBJ databases">
        <title>Sequencing the genomes of 1000 actinobacteria strains.</title>
        <authorList>
            <person name="Klenk H.-P."/>
        </authorList>
    </citation>
    <scope>NUCLEOTIDE SEQUENCE [LARGE SCALE GENOMIC DNA]</scope>
    <source>
        <strain evidence="2 3">DSM 15597</strain>
    </source>
</reference>
<keyword evidence="1" id="KW-0812">Transmembrane</keyword>